<gene>
    <name evidence="2" type="ORF">HNY73_001105</name>
</gene>
<proteinExistence type="predicted"/>
<reference evidence="2" key="2">
    <citation type="submission" date="2020-06" db="EMBL/GenBank/DDBJ databases">
        <authorList>
            <person name="Sheffer M."/>
        </authorList>
    </citation>
    <scope>NUCLEOTIDE SEQUENCE</scope>
</reference>
<organism evidence="2 3">
    <name type="scientific">Argiope bruennichi</name>
    <name type="common">Wasp spider</name>
    <name type="synonym">Aranea bruennichi</name>
    <dbReference type="NCBI Taxonomy" id="94029"/>
    <lineage>
        <taxon>Eukaryota</taxon>
        <taxon>Metazoa</taxon>
        <taxon>Ecdysozoa</taxon>
        <taxon>Arthropoda</taxon>
        <taxon>Chelicerata</taxon>
        <taxon>Arachnida</taxon>
        <taxon>Araneae</taxon>
        <taxon>Araneomorphae</taxon>
        <taxon>Entelegynae</taxon>
        <taxon>Araneoidea</taxon>
        <taxon>Araneidae</taxon>
        <taxon>Argiope</taxon>
    </lineage>
</organism>
<evidence type="ECO:0000313" key="2">
    <source>
        <dbReference type="EMBL" id="KAF8796764.1"/>
    </source>
</evidence>
<feature type="region of interest" description="Disordered" evidence="1">
    <location>
        <begin position="1"/>
        <end position="45"/>
    </location>
</feature>
<dbReference type="EMBL" id="JABXBU010000001">
    <property type="protein sequence ID" value="KAF8796764.1"/>
    <property type="molecule type" value="Genomic_DNA"/>
</dbReference>
<protein>
    <submittedName>
        <fullName evidence="2">Uncharacterized protein</fullName>
    </submittedName>
</protein>
<keyword evidence="3" id="KW-1185">Reference proteome</keyword>
<accession>A0A8T0G099</accession>
<feature type="compositionally biased region" description="Low complexity" evidence="1">
    <location>
        <begin position="94"/>
        <end position="105"/>
    </location>
</feature>
<feature type="compositionally biased region" description="Polar residues" evidence="1">
    <location>
        <begin position="12"/>
        <end position="36"/>
    </location>
</feature>
<comment type="caution">
    <text evidence="2">The sequence shown here is derived from an EMBL/GenBank/DDBJ whole genome shotgun (WGS) entry which is preliminary data.</text>
</comment>
<evidence type="ECO:0000256" key="1">
    <source>
        <dbReference type="SAM" id="MobiDB-lite"/>
    </source>
</evidence>
<reference evidence="2" key="1">
    <citation type="journal article" date="2020" name="bioRxiv">
        <title>Chromosome-level reference genome of the European wasp spider Argiope bruennichi: a resource for studies on range expansion and evolutionary adaptation.</title>
        <authorList>
            <person name="Sheffer M.M."/>
            <person name="Hoppe A."/>
            <person name="Krehenwinkel H."/>
            <person name="Uhl G."/>
            <person name="Kuss A.W."/>
            <person name="Jensen L."/>
            <person name="Jensen C."/>
            <person name="Gillespie R.G."/>
            <person name="Hoff K.J."/>
            <person name="Prost S."/>
        </authorList>
    </citation>
    <scope>NUCLEOTIDE SEQUENCE</scope>
</reference>
<evidence type="ECO:0000313" key="3">
    <source>
        <dbReference type="Proteomes" id="UP000807504"/>
    </source>
</evidence>
<sequence>MLTLLQAEPPSTMMNGSLYEETSNSRSSVEVVQPASNGPLHIPAKRVNPDPAWRCRPTVTPTAEGWWKEAVVLSATATTTRRPNPGPLMRTIRRSTVTPPSTTSPLYAGKA</sequence>
<dbReference type="Proteomes" id="UP000807504">
    <property type="component" value="Unassembled WGS sequence"/>
</dbReference>
<name>A0A8T0G099_ARGBR</name>
<feature type="region of interest" description="Disordered" evidence="1">
    <location>
        <begin position="77"/>
        <end position="111"/>
    </location>
</feature>
<dbReference type="AlphaFoldDB" id="A0A8T0G099"/>